<dbReference type="Gene3D" id="3.40.190.10">
    <property type="entry name" value="Periplasmic binding protein-like II"/>
    <property type="match status" value="1"/>
</dbReference>
<proteinExistence type="predicted"/>
<dbReference type="EMBL" id="UINC01081315">
    <property type="protein sequence ID" value="SVC25038.1"/>
    <property type="molecule type" value="Genomic_DNA"/>
</dbReference>
<sequence length="70" mass="7840">QAKYITYGPMRASGIDIIKAGEPWFHTGIDVMGHMPNTPELLKVSVMGDPEWWSDNGAEIDERYGAWMGN</sequence>
<evidence type="ECO:0000313" key="1">
    <source>
        <dbReference type="EMBL" id="SVC25038.1"/>
    </source>
</evidence>
<feature type="non-terminal residue" evidence="1">
    <location>
        <position position="1"/>
    </location>
</feature>
<name>A0A382KKP8_9ZZZZ</name>
<accession>A0A382KKP8</accession>
<organism evidence="1">
    <name type="scientific">marine metagenome</name>
    <dbReference type="NCBI Taxonomy" id="408172"/>
    <lineage>
        <taxon>unclassified sequences</taxon>
        <taxon>metagenomes</taxon>
        <taxon>ecological metagenomes</taxon>
    </lineage>
</organism>
<reference evidence="1" key="1">
    <citation type="submission" date="2018-05" db="EMBL/GenBank/DDBJ databases">
        <authorList>
            <person name="Lanie J.A."/>
            <person name="Ng W.-L."/>
            <person name="Kazmierczak K.M."/>
            <person name="Andrzejewski T.M."/>
            <person name="Davidsen T.M."/>
            <person name="Wayne K.J."/>
            <person name="Tettelin H."/>
            <person name="Glass J.I."/>
            <person name="Rusch D."/>
            <person name="Podicherti R."/>
            <person name="Tsui H.-C.T."/>
            <person name="Winkler M.E."/>
        </authorList>
    </citation>
    <scope>NUCLEOTIDE SEQUENCE</scope>
</reference>
<protein>
    <submittedName>
        <fullName evidence="1">Uncharacterized protein</fullName>
    </submittedName>
</protein>
<dbReference type="AlphaFoldDB" id="A0A382KKP8"/>
<gene>
    <name evidence="1" type="ORF">METZ01_LOCUS277892</name>
</gene>